<evidence type="ECO:0000313" key="8">
    <source>
        <dbReference type="EMBL" id="CAB3394499.1"/>
    </source>
</evidence>
<dbReference type="GO" id="GO:0051537">
    <property type="term" value="F:2 iron, 2 sulfur cluster binding"/>
    <property type="evidence" value="ECO:0007669"/>
    <property type="project" value="UniProtKB-KW"/>
</dbReference>
<dbReference type="InterPro" id="IPR017941">
    <property type="entry name" value="Rieske_2Fe-2S"/>
</dbReference>
<sequence length="121" mass="13810">MAMFQTKQCPFKEMNWVPILRSEDLQEGVSQVVQVQGVAMLVIRYRRKLYAVYNRCPHAGAELSCGTIKYYRIGGPVVTCPGHQWEISLRNGIASFRGRVKGRMKPVYLKEESGHIYMALS</sequence>
<dbReference type="InterPro" id="IPR036922">
    <property type="entry name" value="Rieske_2Fe-2S_sf"/>
</dbReference>
<dbReference type="PROSITE" id="PS51296">
    <property type="entry name" value="RIESKE"/>
    <property type="match status" value="1"/>
</dbReference>
<dbReference type="PANTHER" id="PTHR21496:SF0">
    <property type="entry name" value="RIESKE DOMAIN-CONTAINING PROTEIN"/>
    <property type="match status" value="1"/>
</dbReference>
<dbReference type="SUPFAM" id="SSF50022">
    <property type="entry name" value="ISP domain"/>
    <property type="match status" value="1"/>
</dbReference>
<evidence type="ECO:0000256" key="5">
    <source>
        <dbReference type="ARBA" id="ARBA00034078"/>
    </source>
</evidence>
<gene>
    <name evidence="8" type="ORF">COOX1_2444</name>
</gene>
<dbReference type="GO" id="GO:0004497">
    <property type="term" value="F:monooxygenase activity"/>
    <property type="evidence" value="ECO:0007669"/>
    <property type="project" value="UniProtKB-ARBA"/>
</dbReference>
<dbReference type="RefSeq" id="WP_170086012.1">
    <property type="nucleotide sequence ID" value="NZ_CP047971.1"/>
</dbReference>
<dbReference type="GO" id="GO:0046872">
    <property type="term" value="F:metal ion binding"/>
    <property type="evidence" value="ECO:0007669"/>
    <property type="project" value="UniProtKB-KW"/>
</dbReference>
<dbReference type="AlphaFoldDB" id="A0A6F9EAK1"/>
<organism evidence="8 9">
    <name type="scientific">Kyrpidia spormannii</name>
    <dbReference type="NCBI Taxonomy" id="2055160"/>
    <lineage>
        <taxon>Bacteria</taxon>
        <taxon>Bacillati</taxon>
        <taxon>Bacillota</taxon>
        <taxon>Bacilli</taxon>
        <taxon>Bacillales</taxon>
        <taxon>Alicyclobacillaceae</taxon>
        <taxon>Kyrpidia</taxon>
    </lineage>
</organism>
<name>A0A6F9EAK1_9BACL</name>
<evidence type="ECO:0000256" key="3">
    <source>
        <dbReference type="ARBA" id="ARBA00023004"/>
    </source>
</evidence>
<dbReference type="EMBL" id="LR792683">
    <property type="protein sequence ID" value="CAB3394499.1"/>
    <property type="molecule type" value="Genomic_DNA"/>
</dbReference>
<keyword evidence="2" id="KW-0479">Metal-binding</keyword>
<evidence type="ECO:0000256" key="2">
    <source>
        <dbReference type="ARBA" id="ARBA00022723"/>
    </source>
</evidence>
<comment type="similarity">
    <text evidence="6">Belongs to the bacterial ring-hydroxylating dioxygenase ferredoxin component family.</text>
</comment>
<proteinExistence type="inferred from homology"/>
<dbReference type="Pfam" id="PF00355">
    <property type="entry name" value="Rieske"/>
    <property type="match status" value="1"/>
</dbReference>
<keyword evidence="4" id="KW-0411">Iron-sulfur</keyword>
<dbReference type="Proteomes" id="UP000502196">
    <property type="component" value="Chromosome"/>
</dbReference>
<protein>
    <recommendedName>
        <fullName evidence="7">Rieske domain-containing protein</fullName>
    </recommendedName>
</protein>
<evidence type="ECO:0000313" key="9">
    <source>
        <dbReference type="Proteomes" id="UP000502196"/>
    </source>
</evidence>
<evidence type="ECO:0000256" key="4">
    <source>
        <dbReference type="ARBA" id="ARBA00023014"/>
    </source>
</evidence>
<keyword evidence="1" id="KW-0001">2Fe-2S</keyword>
<evidence type="ECO:0000256" key="1">
    <source>
        <dbReference type="ARBA" id="ARBA00022714"/>
    </source>
</evidence>
<dbReference type="GO" id="GO:0016705">
    <property type="term" value="F:oxidoreductase activity, acting on paired donors, with incorporation or reduction of molecular oxygen"/>
    <property type="evidence" value="ECO:0007669"/>
    <property type="project" value="UniProtKB-ARBA"/>
</dbReference>
<comment type="cofactor">
    <cofactor evidence="5">
        <name>[2Fe-2S] cluster</name>
        <dbReference type="ChEBI" id="CHEBI:190135"/>
    </cofactor>
</comment>
<evidence type="ECO:0000256" key="6">
    <source>
        <dbReference type="ARBA" id="ARBA00038001"/>
    </source>
</evidence>
<accession>A0A6F9EAK1</accession>
<dbReference type="Gene3D" id="2.102.10.10">
    <property type="entry name" value="Rieske [2Fe-2S] iron-sulphur domain"/>
    <property type="match status" value="1"/>
</dbReference>
<keyword evidence="3" id="KW-0408">Iron</keyword>
<reference evidence="8 9" key="1">
    <citation type="submission" date="2020-04" db="EMBL/GenBank/DDBJ databases">
        <authorList>
            <person name="Hogendoorn C."/>
        </authorList>
    </citation>
    <scope>NUCLEOTIDE SEQUENCE [LARGE SCALE GENOMIC DNA]</scope>
    <source>
        <strain evidence="8">COOX1</strain>
    </source>
</reference>
<dbReference type="PANTHER" id="PTHR21496">
    <property type="entry name" value="FERREDOXIN-RELATED"/>
    <property type="match status" value="1"/>
</dbReference>
<evidence type="ECO:0000259" key="7">
    <source>
        <dbReference type="PROSITE" id="PS51296"/>
    </source>
</evidence>
<feature type="domain" description="Rieske" evidence="7">
    <location>
        <begin position="16"/>
        <end position="118"/>
    </location>
</feature>